<dbReference type="GO" id="GO:0016788">
    <property type="term" value="F:hydrolase activity, acting on ester bonds"/>
    <property type="evidence" value="ECO:0007669"/>
    <property type="project" value="InterPro"/>
</dbReference>
<organism evidence="1 2">
    <name type="scientific">Brassica carinata</name>
    <name type="common">Ethiopian mustard</name>
    <name type="synonym">Abyssinian cabbage</name>
    <dbReference type="NCBI Taxonomy" id="52824"/>
    <lineage>
        <taxon>Eukaryota</taxon>
        <taxon>Viridiplantae</taxon>
        <taxon>Streptophyta</taxon>
        <taxon>Embryophyta</taxon>
        <taxon>Tracheophyta</taxon>
        <taxon>Spermatophyta</taxon>
        <taxon>Magnoliopsida</taxon>
        <taxon>eudicotyledons</taxon>
        <taxon>Gunneridae</taxon>
        <taxon>Pentapetalae</taxon>
        <taxon>rosids</taxon>
        <taxon>malvids</taxon>
        <taxon>Brassicales</taxon>
        <taxon>Brassicaceae</taxon>
        <taxon>Brassiceae</taxon>
        <taxon>Brassica</taxon>
    </lineage>
</organism>
<dbReference type="InterPro" id="IPR032466">
    <property type="entry name" value="Metal_Hydrolase"/>
</dbReference>
<dbReference type="InterPro" id="IPR001130">
    <property type="entry name" value="TatD-like"/>
</dbReference>
<accession>A0A8X7P666</accession>
<gene>
    <name evidence="1" type="ORF">Bca52824_085218</name>
</gene>
<sequence>MKLFDTHCHLQDKRVIDKASELISAALAVGVTNFAVNGTSEKDWELVKEMGEMYPSVIPCFGIHPWFIADRSPHWLNTLRKLFETTPTAAVGEIGLDKSPLAAGIDYSDQLAVFRPQLELAKELNKPVAVHCIDAFDDLLEIMRYMYMFFPYKYNLQRHASKFLEINISRSVGPFPAGVILHSFNGTAEVVPKLAELGAYFSLSGWFTYIDEKIAKNTLKSIPSDRFLLETDSPDGLPKSDESSAEPTLNEPANIFAVLEYVANLSSVKKEDLAELTYGNTNLKREERSHRDKNLTVKMKLFDAHCHLQDKRVIDKAPELISAALAVGVTNFAVNGTSEKDWDLVKEMGEMYPSVIPCFGIHPWFIADRSPHWLNTLRMLFETTPTAAVGEVKPLHILILGSSKLKQYVLNGFREYIETLSV</sequence>
<dbReference type="Proteomes" id="UP000886595">
    <property type="component" value="Unassembled WGS sequence"/>
</dbReference>
<dbReference type="PANTHER" id="PTHR47176:SF2">
    <property type="entry name" value="T21P5.8 PROTEIN"/>
    <property type="match status" value="1"/>
</dbReference>
<evidence type="ECO:0008006" key="3">
    <source>
        <dbReference type="Google" id="ProtNLM"/>
    </source>
</evidence>
<protein>
    <recommendedName>
        <fullName evidence="3">TatD related DNase</fullName>
    </recommendedName>
</protein>
<name>A0A8X7P666_BRACI</name>
<dbReference type="CDD" id="cd01310">
    <property type="entry name" value="TatD_DNAse"/>
    <property type="match status" value="1"/>
</dbReference>
<dbReference type="AlphaFoldDB" id="A0A8X7P666"/>
<dbReference type="OrthoDB" id="6079689at2759"/>
<reference evidence="1 2" key="1">
    <citation type="submission" date="2020-02" db="EMBL/GenBank/DDBJ databases">
        <authorList>
            <person name="Ma Q."/>
            <person name="Huang Y."/>
            <person name="Song X."/>
            <person name="Pei D."/>
        </authorList>
    </citation>
    <scope>NUCLEOTIDE SEQUENCE [LARGE SCALE GENOMIC DNA]</scope>
    <source>
        <strain evidence="1">Sxm20200214</strain>
        <tissue evidence="1">Leaf</tissue>
    </source>
</reference>
<comment type="caution">
    <text evidence="1">The sequence shown here is derived from an EMBL/GenBank/DDBJ whole genome shotgun (WGS) entry which is preliminary data.</text>
</comment>
<dbReference type="Pfam" id="PF01026">
    <property type="entry name" value="TatD_DNase"/>
    <property type="match status" value="2"/>
</dbReference>
<dbReference type="SUPFAM" id="SSF51556">
    <property type="entry name" value="Metallo-dependent hydrolases"/>
    <property type="match status" value="2"/>
</dbReference>
<dbReference type="EMBL" id="JAAMPC010000017">
    <property type="protein sequence ID" value="KAG2245590.1"/>
    <property type="molecule type" value="Genomic_DNA"/>
</dbReference>
<evidence type="ECO:0000313" key="1">
    <source>
        <dbReference type="EMBL" id="KAG2245590.1"/>
    </source>
</evidence>
<proteinExistence type="predicted"/>
<evidence type="ECO:0000313" key="2">
    <source>
        <dbReference type="Proteomes" id="UP000886595"/>
    </source>
</evidence>
<keyword evidence="2" id="KW-1185">Reference proteome</keyword>
<dbReference type="Gene3D" id="3.20.20.140">
    <property type="entry name" value="Metal-dependent hydrolases"/>
    <property type="match status" value="2"/>
</dbReference>
<dbReference type="PANTHER" id="PTHR47176">
    <property type="entry name" value="OSJNBA0020J04.13 PROTEIN"/>
    <property type="match status" value="1"/>
</dbReference>